<dbReference type="EMBL" id="NOZQ01000043">
    <property type="protein sequence ID" value="OYD16984.1"/>
    <property type="molecule type" value="Genomic_DNA"/>
</dbReference>
<organism evidence="2 3">
    <name type="scientific">candidate division WOR-3 bacterium JGI_Cruoil_03_44_89</name>
    <dbReference type="NCBI Taxonomy" id="1973748"/>
    <lineage>
        <taxon>Bacteria</taxon>
        <taxon>Bacteria division WOR-3</taxon>
    </lineage>
</organism>
<accession>A0A235BXN4</accession>
<evidence type="ECO:0000313" key="3">
    <source>
        <dbReference type="Proteomes" id="UP000215215"/>
    </source>
</evidence>
<evidence type="ECO:0000259" key="1">
    <source>
        <dbReference type="Pfam" id="PF18962"/>
    </source>
</evidence>
<dbReference type="InterPro" id="IPR026444">
    <property type="entry name" value="Secre_tail"/>
</dbReference>
<proteinExistence type="predicted"/>
<dbReference type="Pfam" id="PF18962">
    <property type="entry name" value="Por_Secre_tail"/>
    <property type="match status" value="1"/>
</dbReference>
<feature type="non-terminal residue" evidence="2">
    <location>
        <position position="1"/>
    </location>
</feature>
<name>A0A235BXN4_UNCW3</name>
<comment type="caution">
    <text evidence="2">The sequence shown here is derived from an EMBL/GenBank/DDBJ whole genome shotgun (WGS) entry which is preliminary data.</text>
</comment>
<dbReference type="Proteomes" id="UP000215215">
    <property type="component" value="Unassembled WGS sequence"/>
</dbReference>
<evidence type="ECO:0000313" key="2">
    <source>
        <dbReference type="EMBL" id="OYD16984.1"/>
    </source>
</evidence>
<protein>
    <recommendedName>
        <fullName evidence="1">Secretion system C-terminal sorting domain-containing protein</fullName>
    </recommendedName>
</protein>
<dbReference type="AlphaFoldDB" id="A0A235BXN4"/>
<feature type="domain" description="Secretion system C-terminal sorting" evidence="1">
    <location>
        <begin position="327"/>
        <end position="403"/>
    </location>
</feature>
<dbReference type="NCBIfam" id="TIGR04183">
    <property type="entry name" value="Por_Secre_tail"/>
    <property type="match status" value="1"/>
</dbReference>
<gene>
    <name evidence="2" type="ORF">CH333_02195</name>
</gene>
<dbReference type="Gene3D" id="2.60.40.4070">
    <property type="match status" value="1"/>
</dbReference>
<sequence length="406" mass="45750">YITAFDLADNESDPSDTIRVDPEYYPACPFLYVCDGMQFVEDNNLLAGSYQGEVVTDLYRLTQSLIETDPPRRYRLEIREEETEHSFFDRVSLKTVDHPEDVEVGVNTEGEIVPVTTAHTPVSAVSGGEDYADVLGDEGSWFEGCAGDTMVVEFGIIEETENKELWLDSDKSGYPISIEIEREDGWEYVTSVFPRENFSTHPVVSLSELIDDGEVLTLRLVWFADHNLKTIRILQIDDVSINENTAPLTSAIHSRLGNVKQELLTEDEEYAEVLPGDTIRLEFTVTGQTPGWTRSFVFVSYGYYITERGGGAQTAHINIPMVHSLSLYPNPVRNNLTIKFGIPREEKVSLKMYDISGRTVTTLVDDRIKAGYHVIKLDSKNLPSGIYFARLVTDGYEATKKLVLMR</sequence>
<reference evidence="2 3" key="1">
    <citation type="submission" date="2017-07" db="EMBL/GenBank/DDBJ databases">
        <title>Recovery of genomes from metagenomes via a dereplication, aggregation, and scoring strategy.</title>
        <authorList>
            <person name="Sieber C.M."/>
            <person name="Probst A.J."/>
            <person name="Sharrar A."/>
            <person name="Thomas B.C."/>
            <person name="Hess M."/>
            <person name="Tringe S.G."/>
            <person name="Banfield J.F."/>
        </authorList>
    </citation>
    <scope>NUCLEOTIDE SEQUENCE [LARGE SCALE GENOMIC DNA]</scope>
    <source>
        <strain evidence="2">JGI_Cruoil_03_44_89</strain>
    </source>
</reference>